<evidence type="ECO:0000256" key="6">
    <source>
        <dbReference type="ARBA" id="ARBA00022801"/>
    </source>
</evidence>
<dbReference type="PROSITE" id="PS50883">
    <property type="entry name" value="EAL"/>
    <property type="match status" value="1"/>
</dbReference>
<feature type="domain" description="EAL" evidence="11">
    <location>
        <begin position="253"/>
        <end position="499"/>
    </location>
</feature>
<dbReference type="EMBL" id="JAXAFO010000021">
    <property type="protein sequence ID" value="MDX6850197.1"/>
    <property type="molecule type" value="Genomic_DNA"/>
</dbReference>
<evidence type="ECO:0000256" key="1">
    <source>
        <dbReference type="ARBA" id="ARBA00004651"/>
    </source>
</evidence>
<dbReference type="InterPro" id="IPR035919">
    <property type="entry name" value="EAL_sf"/>
</dbReference>
<keyword evidence="5 10" id="KW-0812">Transmembrane</keyword>
<keyword evidence="3" id="KW-1003">Cell membrane</keyword>
<keyword evidence="8 10" id="KW-0472">Membrane</keyword>
<evidence type="ECO:0000256" key="3">
    <source>
        <dbReference type="ARBA" id="ARBA00022475"/>
    </source>
</evidence>
<comment type="catalytic activity">
    <reaction evidence="9">
        <text>3',3'-c-di-GMP + H2O = 5'-phosphoguanylyl(3'-&gt;5')guanosine + H(+)</text>
        <dbReference type="Rhea" id="RHEA:24902"/>
        <dbReference type="ChEBI" id="CHEBI:15377"/>
        <dbReference type="ChEBI" id="CHEBI:15378"/>
        <dbReference type="ChEBI" id="CHEBI:58754"/>
        <dbReference type="ChEBI" id="CHEBI:58805"/>
        <dbReference type="EC" id="3.1.4.52"/>
    </reaction>
</comment>
<sequence>MSRIHVYSLVLSTALAIIIVIGLYAASTHLMRWDMTRQSQSIYKLMDHLNRDAQSSWQRLENSYSVPCSAKQLQEMRSELFLTWHIRDIAFTDGSNILCTATAGVLSVPKALPEITYVAIRGAQISINQDWPVLGNMHDVAMARRGHFVLVVDPRSLENFVELPYPWELVHFLGGVRHHAAGLILNSEATVNHKYFGQFRVEQCNNFGYCVNVLSDIHTYLARNLPTTGLIVLLAYLFGWFSYVRIRRYLNHRQSIEYRVRRGVAADAFYPLVQPVVELESQRVIGCEVLARFRDARGDLYPDQFIPVVASQGLSWPFTINMIEKALHEIRENDLEDKISVAFNFMPRDITNGKILDLLQNPLVVGWKGQLTIELTESEEFEGSEAHQVLYKLSQAGFDIAIDDFGTGYSNLKYIDQLHCSYLKIDRTFVMDVEEGAIRSSIIPNIVSIANKAGLRVIAEGVENLAQATQLHNMGVKYVQGYFYGRPMSAAKLQEKIDE</sequence>
<evidence type="ECO:0000256" key="7">
    <source>
        <dbReference type="ARBA" id="ARBA00022989"/>
    </source>
</evidence>
<dbReference type="SUPFAM" id="SSF141868">
    <property type="entry name" value="EAL domain-like"/>
    <property type="match status" value="1"/>
</dbReference>
<feature type="transmembrane region" description="Helical" evidence="10">
    <location>
        <begin position="6"/>
        <end position="27"/>
    </location>
</feature>
<evidence type="ECO:0000313" key="12">
    <source>
        <dbReference type="EMBL" id="MDX6850197.1"/>
    </source>
</evidence>
<dbReference type="InterPro" id="IPR050706">
    <property type="entry name" value="Cyclic-di-GMP_PDE-like"/>
</dbReference>
<feature type="transmembrane region" description="Helical" evidence="10">
    <location>
        <begin position="225"/>
        <end position="243"/>
    </location>
</feature>
<evidence type="ECO:0000256" key="8">
    <source>
        <dbReference type="ARBA" id="ARBA00023136"/>
    </source>
</evidence>
<dbReference type="PANTHER" id="PTHR33121:SF70">
    <property type="entry name" value="SIGNALING PROTEIN YKOW"/>
    <property type="match status" value="1"/>
</dbReference>
<dbReference type="InterPro" id="IPR001633">
    <property type="entry name" value="EAL_dom"/>
</dbReference>
<keyword evidence="7 10" id="KW-1133">Transmembrane helix</keyword>
<dbReference type="Proteomes" id="UP001273505">
    <property type="component" value="Unassembled WGS sequence"/>
</dbReference>
<evidence type="ECO:0000256" key="4">
    <source>
        <dbReference type="ARBA" id="ARBA00022636"/>
    </source>
</evidence>
<evidence type="ECO:0000256" key="9">
    <source>
        <dbReference type="ARBA" id="ARBA00034290"/>
    </source>
</evidence>
<keyword evidence="6" id="KW-0378">Hydrolase</keyword>
<dbReference type="Pfam" id="PF12792">
    <property type="entry name" value="CSS-motif"/>
    <property type="match status" value="1"/>
</dbReference>
<evidence type="ECO:0000256" key="5">
    <source>
        <dbReference type="ARBA" id="ARBA00022692"/>
    </source>
</evidence>
<dbReference type="EC" id="3.1.4.52" evidence="2"/>
<reference evidence="12 13" key="1">
    <citation type="submission" date="2023-11" db="EMBL/GenBank/DDBJ databases">
        <title>Gilvimarinus fulvus sp. nov., isolated from the surface of Kelp.</title>
        <authorList>
            <person name="Sun Y.Y."/>
            <person name="Gong Y."/>
            <person name="Du Z.J."/>
        </authorList>
    </citation>
    <scope>NUCLEOTIDE SEQUENCE [LARGE SCALE GENOMIC DNA]</scope>
    <source>
        <strain evidence="12 13">SDUM040013</strain>
    </source>
</reference>
<evidence type="ECO:0000256" key="10">
    <source>
        <dbReference type="SAM" id="Phobius"/>
    </source>
</evidence>
<dbReference type="CDD" id="cd01948">
    <property type="entry name" value="EAL"/>
    <property type="match status" value="1"/>
</dbReference>
<accession>A0ABU4RZ56</accession>
<evidence type="ECO:0000259" key="11">
    <source>
        <dbReference type="PROSITE" id="PS50883"/>
    </source>
</evidence>
<dbReference type="SMART" id="SM00052">
    <property type="entry name" value="EAL"/>
    <property type="match status" value="1"/>
</dbReference>
<dbReference type="Pfam" id="PF00563">
    <property type="entry name" value="EAL"/>
    <property type="match status" value="1"/>
</dbReference>
<gene>
    <name evidence="12" type="ORF">SCD92_12560</name>
</gene>
<keyword evidence="4" id="KW-0973">c-di-GMP</keyword>
<comment type="subcellular location">
    <subcellularLocation>
        <location evidence="1">Cell membrane</location>
        <topology evidence="1">Multi-pass membrane protein</topology>
    </subcellularLocation>
</comment>
<organism evidence="12 13">
    <name type="scientific">Gilvimarinus gilvus</name>
    <dbReference type="NCBI Taxonomy" id="3058038"/>
    <lineage>
        <taxon>Bacteria</taxon>
        <taxon>Pseudomonadati</taxon>
        <taxon>Pseudomonadota</taxon>
        <taxon>Gammaproteobacteria</taxon>
        <taxon>Cellvibrionales</taxon>
        <taxon>Cellvibrionaceae</taxon>
        <taxon>Gilvimarinus</taxon>
    </lineage>
</organism>
<protein>
    <recommendedName>
        <fullName evidence="2">cyclic-guanylate-specific phosphodiesterase</fullName>
        <ecNumber evidence="2">3.1.4.52</ecNumber>
    </recommendedName>
</protein>
<evidence type="ECO:0000256" key="2">
    <source>
        <dbReference type="ARBA" id="ARBA00012282"/>
    </source>
</evidence>
<evidence type="ECO:0000313" key="13">
    <source>
        <dbReference type="Proteomes" id="UP001273505"/>
    </source>
</evidence>
<dbReference type="Gene3D" id="3.20.20.450">
    <property type="entry name" value="EAL domain"/>
    <property type="match status" value="1"/>
</dbReference>
<comment type="caution">
    <text evidence="12">The sequence shown here is derived from an EMBL/GenBank/DDBJ whole genome shotgun (WGS) entry which is preliminary data.</text>
</comment>
<keyword evidence="13" id="KW-1185">Reference proteome</keyword>
<dbReference type="InterPro" id="IPR024744">
    <property type="entry name" value="CSS-motif_dom"/>
</dbReference>
<proteinExistence type="predicted"/>
<dbReference type="PANTHER" id="PTHR33121">
    <property type="entry name" value="CYCLIC DI-GMP PHOSPHODIESTERASE PDEF"/>
    <property type="match status" value="1"/>
</dbReference>
<name>A0ABU4RZ56_9GAMM</name>
<dbReference type="RefSeq" id="WP_302720823.1">
    <property type="nucleotide sequence ID" value="NZ_JAULRU010000215.1"/>
</dbReference>